<proteinExistence type="predicted"/>
<dbReference type="InterPro" id="IPR001054">
    <property type="entry name" value="A/G_cyclase"/>
</dbReference>
<comment type="caution">
    <text evidence="3">The sequence shown here is derived from an EMBL/GenBank/DDBJ whole genome shotgun (WGS) entry which is preliminary data.</text>
</comment>
<dbReference type="GO" id="GO:0004016">
    <property type="term" value="F:adenylate cyclase activity"/>
    <property type="evidence" value="ECO:0007669"/>
    <property type="project" value="UniProtKB-ARBA"/>
</dbReference>
<accession>A0A2W5STX9</accession>
<dbReference type="CDD" id="cd07302">
    <property type="entry name" value="CHD"/>
    <property type="match status" value="1"/>
</dbReference>
<dbReference type="Pfam" id="PF00211">
    <property type="entry name" value="Guanylate_cyc"/>
    <property type="match status" value="1"/>
</dbReference>
<evidence type="ECO:0000313" key="4">
    <source>
        <dbReference type="Proteomes" id="UP000249061"/>
    </source>
</evidence>
<sequence length="402" mass="43265">MRTANLAIVFTDIKGFTERTSQQTLEENERLLKTHNELLAPLFRAFNGRIVKTIGDAFMVTFESPTGAVMAGVAIQDALWRHNRDATNADRLNVRVAINVGEVRLEGNDVFGEPVNIAARVEGLAEAGEVTFTEAVYLSMNRAEVSAEEIGRFDLKGIPEPVRLFRASKVTSSADSAPYGNKGLTRAEEAMRGTYSTQKAIEAASNAANVATEVASRALVSTTKLVQDGLANAEKKGLPKNRVVLIAAGGLALMLLVLFVFGGNEYERAIADAKSATTAERGKKIEAARKLINQNKDAKDRSWYLGELYRAVGESTAVSHYVAASRAGVSKAEDRLIDLLEHPKCSMRAQAADALADLKVKRARGALEDLAEDGGPGDGEQVLVFGCDSRKAANVALSRLKD</sequence>
<dbReference type="SUPFAM" id="SSF48371">
    <property type="entry name" value="ARM repeat"/>
    <property type="match status" value="1"/>
</dbReference>
<keyword evidence="1" id="KW-0472">Membrane</keyword>
<reference evidence="3 4" key="1">
    <citation type="submission" date="2017-08" db="EMBL/GenBank/DDBJ databases">
        <title>Infants hospitalized years apart are colonized by the same room-sourced microbial strains.</title>
        <authorList>
            <person name="Brooks B."/>
            <person name="Olm M.R."/>
            <person name="Firek B.A."/>
            <person name="Baker R."/>
            <person name="Thomas B.C."/>
            <person name="Morowitz M.J."/>
            <person name="Banfield J.F."/>
        </authorList>
    </citation>
    <scope>NUCLEOTIDE SEQUENCE [LARGE SCALE GENOMIC DNA]</scope>
    <source>
        <strain evidence="3">S2_003_000_R2_14</strain>
    </source>
</reference>
<dbReference type="GO" id="GO:0009190">
    <property type="term" value="P:cyclic nucleotide biosynthetic process"/>
    <property type="evidence" value="ECO:0007669"/>
    <property type="project" value="InterPro"/>
</dbReference>
<dbReference type="Gene3D" id="1.25.10.10">
    <property type="entry name" value="Leucine-rich Repeat Variant"/>
    <property type="match status" value="1"/>
</dbReference>
<dbReference type="SUPFAM" id="SSF55073">
    <property type="entry name" value="Nucleotide cyclase"/>
    <property type="match status" value="1"/>
</dbReference>
<dbReference type="InterPro" id="IPR016024">
    <property type="entry name" value="ARM-type_fold"/>
</dbReference>
<dbReference type="PANTHER" id="PTHR43081:SF1">
    <property type="entry name" value="ADENYLATE CYCLASE, TERMINAL-DIFFERENTIATION SPECIFIC"/>
    <property type="match status" value="1"/>
</dbReference>
<dbReference type="Proteomes" id="UP000249061">
    <property type="component" value="Unassembled WGS sequence"/>
</dbReference>
<feature type="domain" description="Guanylate cyclase" evidence="2">
    <location>
        <begin position="7"/>
        <end position="122"/>
    </location>
</feature>
<dbReference type="PROSITE" id="PS50125">
    <property type="entry name" value="GUANYLATE_CYCLASE_2"/>
    <property type="match status" value="1"/>
</dbReference>
<dbReference type="Gene3D" id="3.30.70.1230">
    <property type="entry name" value="Nucleotide cyclase"/>
    <property type="match status" value="1"/>
</dbReference>
<dbReference type="InterPro" id="IPR050697">
    <property type="entry name" value="Adenylyl/Guanylyl_Cyclase_3/4"/>
</dbReference>
<dbReference type="InterPro" id="IPR029787">
    <property type="entry name" value="Nucleotide_cyclase"/>
</dbReference>
<evidence type="ECO:0000259" key="2">
    <source>
        <dbReference type="PROSITE" id="PS50125"/>
    </source>
</evidence>
<gene>
    <name evidence="3" type="ORF">DI536_32955</name>
</gene>
<dbReference type="GO" id="GO:0035556">
    <property type="term" value="P:intracellular signal transduction"/>
    <property type="evidence" value="ECO:0007669"/>
    <property type="project" value="InterPro"/>
</dbReference>
<dbReference type="InterPro" id="IPR011989">
    <property type="entry name" value="ARM-like"/>
</dbReference>
<dbReference type="PANTHER" id="PTHR43081">
    <property type="entry name" value="ADENYLATE CYCLASE, TERMINAL-DIFFERENTIATION SPECIFIC-RELATED"/>
    <property type="match status" value="1"/>
</dbReference>
<feature type="transmembrane region" description="Helical" evidence="1">
    <location>
        <begin position="243"/>
        <end position="262"/>
    </location>
</feature>
<keyword evidence="1" id="KW-0812">Transmembrane</keyword>
<name>A0A2W5STX9_9BACT</name>
<evidence type="ECO:0000256" key="1">
    <source>
        <dbReference type="SAM" id="Phobius"/>
    </source>
</evidence>
<dbReference type="EMBL" id="QFQP01000048">
    <property type="protein sequence ID" value="PZR05107.1"/>
    <property type="molecule type" value="Genomic_DNA"/>
</dbReference>
<evidence type="ECO:0000313" key="3">
    <source>
        <dbReference type="EMBL" id="PZR05107.1"/>
    </source>
</evidence>
<dbReference type="SMART" id="SM00044">
    <property type="entry name" value="CYCc"/>
    <property type="match status" value="1"/>
</dbReference>
<keyword evidence="1" id="KW-1133">Transmembrane helix</keyword>
<dbReference type="AlphaFoldDB" id="A0A2W5STX9"/>
<protein>
    <submittedName>
        <fullName evidence="3">Cyclase</fullName>
    </submittedName>
</protein>
<organism evidence="3 4">
    <name type="scientific">Archangium gephyra</name>
    <dbReference type="NCBI Taxonomy" id="48"/>
    <lineage>
        <taxon>Bacteria</taxon>
        <taxon>Pseudomonadati</taxon>
        <taxon>Myxococcota</taxon>
        <taxon>Myxococcia</taxon>
        <taxon>Myxococcales</taxon>
        <taxon>Cystobacterineae</taxon>
        <taxon>Archangiaceae</taxon>
        <taxon>Archangium</taxon>
    </lineage>
</organism>